<sequence length="235" mass="24707">MKPLHLSAPVRQGLGSCLRPGGLVLTERMLALVRLPINPVVLDAGCGPGATLHVLSESGVARTIGIDADASLLAEAGPGRRRVAQADLAHLPLADGCVDLIVCECAWNLTERCRVMDEFARVARAGAFLCLSDIYYRRQAPGGTGWPLPSCLSFASDLPTVRALVSGAGFMIERVEDHSQLLTQSAAEFVFAHGSLHGFWTAVTGDPALAAQACAATAAHRPGLFLIIARRHGGP</sequence>
<dbReference type="InterPro" id="IPR029063">
    <property type="entry name" value="SAM-dependent_MTases_sf"/>
</dbReference>
<dbReference type="CDD" id="cd02440">
    <property type="entry name" value="AdoMet_MTases"/>
    <property type="match status" value="1"/>
</dbReference>
<keyword evidence="6" id="KW-1185">Reference proteome</keyword>
<keyword evidence="3" id="KW-0808">Transferase</keyword>
<dbReference type="RefSeq" id="WP_284153362.1">
    <property type="nucleotide sequence ID" value="NZ_AP025516.1"/>
</dbReference>
<dbReference type="SUPFAM" id="SSF53335">
    <property type="entry name" value="S-adenosyl-L-methionine-dependent methyltransferases"/>
    <property type="match status" value="1"/>
</dbReference>
<reference evidence="5 6" key="1">
    <citation type="submission" date="2022-01" db="EMBL/GenBank/DDBJ databases">
        <title>Desulfofustis limnae sp. nov., a novel mesophilic sulfate-reducing bacterium isolated from marsh soil.</title>
        <authorList>
            <person name="Watanabe M."/>
            <person name="Takahashi A."/>
            <person name="Kojima H."/>
            <person name="Fukui M."/>
        </authorList>
    </citation>
    <scope>NUCLEOTIDE SEQUENCE [LARGE SCALE GENOMIC DNA]</scope>
    <source>
        <strain evidence="5 6">PPLL</strain>
    </source>
</reference>
<feature type="domain" description="Methyltransferase type 11" evidence="4">
    <location>
        <begin position="42"/>
        <end position="130"/>
    </location>
</feature>
<gene>
    <name evidence="5" type="ORF">DPPLL_06350</name>
</gene>
<dbReference type="PANTHER" id="PTHR44942:SF4">
    <property type="entry name" value="METHYLTRANSFERASE TYPE 11 DOMAIN-CONTAINING PROTEIN"/>
    <property type="match status" value="1"/>
</dbReference>
<accession>A0ABN6M096</accession>
<evidence type="ECO:0000313" key="5">
    <source>
        <dbReference type="EMBL" id="BDD86270.1"/>
    </source>
</evidence>
<dbReference type="PANTHER" id="PTHR44942">
    <property type="entry name" value="METHYLTRANSF_11 DOMAIN-CONTAINING PROTEIN"/>
    <property type="match status" value="1"/>
</dbReference>
<organism evidence="5 6">
    <name type="scientific">Desulfofustis limnaeus</name>
    <dbReference type="NCBI Taxonomy" id="2740163"/>
    <lineage>
        <taxon>Bacteria</taxon>
        <taxon>Pseudomonadati</taxon>
        <taxon>Thermodesulfobacteriota</taxon>
        <taxon>Desulfobulbia</taxon>
        <taxon>Desulfobulbales</taxon>
        <taxon>Desulfocapsaceae</taxon>
        <taxon>Desulfofustis</taxon>
    </lineage>
</organism>
<dbReference type="Pfam" id="PF08241">
    <property type="entry name" value="Methyltransf_11"/>
    <property type="match status" value="1"/>
</dbReference>
<protein>
    <recommendedName>
        <fullName evidence="4">Methyltransferase type 11 domain-containing protein</fullName>
    </recommendedName>
</protein>
<proteinExistence type="inferred from homology"/>
<dbReference type="InterPro" id="IPR051052">
    <property type="entry name" value="Diverse_substrate_MTase"/>
</dbReference>
<name>A0ABN6M096_9BACT</name>
<dbReference type="EMBL" id="AP025516">
    <property type="protein sequence ID" value="BDD86270.1"/>
    <property type="molecule type" value="Genomic_DNA"/>
</dbReference>
<evidence type="ECO:0000256" key="1">
    <source>
        <dbReference type="ARBA" id="ARBA00008361"/>
    </source>
</evidence>
<comment type="similarity">
    <text evidence="1">Belongs to the methyltransferase superfamily.</text>
</comment>
<evidence type="ECO:0000256" key="2">
    <source>
        <dbReference type="ARBA" id="ARBA00022603"/>
    </source>
</evidence>
<dbReference type="Proteomes" id="UP000830055">
    <property type="component" value="Chromosome"/>
</dbReference>
<dbReference type="NCBIfam" id="NF045667">
    <property type="entry name" value="MTase_DVU1556"/>
    <property type="match status" value="1"/>
</dbReference>
<evidence type="ECO:0000313" key="6">
    <source>
        <dbReference type="Proteomes" id="UP000830055"/>
    </source>
</evidence>
<dbReference type="Gene3D" id="3.40.50.150">
    <property type="entry name" value="Vaccinia Virus protein VP39"/>
    <property type="match status" value="1"/>
</dbReference>
<keyword evidence="2" id="KW-0489">Methyltransferase</keyword>
<evidence type="ECO:0000259" key="4">
    <source>
        <dbReference type="Pfam" id="PF08241"/>
    </source>
</evidence>
<evidence type="ECO:0000256" key="3">
    <source>
        <dbReference type="ARBA" id="ARBA00022679"/>
    </source>
</evidence>
<dbReference type="InterPro" id="IPR013216">
    <property type="entry name" value="Methyltransf_11"/>
</dbReference>